<dbReference type="GeneID" id="13697117"/>
<dbReference type="InterPro" id="IPR006016">
    <property type="entry name" value="UspA"/>
</dbReference>
<dbReference type="KEGG" id="nir:NSED_06625"/>
<gene>
    <name evidence="3" type="ORF">NSED_06625</name>
</gene>
<dbReference type="eggNOG" id="arCOG02053">
    <property type="taxonomic scope" value="Archaea"/>
</dbReference>
<accession>K0BA59</accession>
<evidence type="ECO:0000313" key="3">
    <source>
        <dbReference type="EMBL" id="AFS83123.1"/>
    </source>
</evidence>
<sequence length="144" mass="15869">MTFNTILVPYDGSAHALKAFNKAVELAKQHHSQIKVVSCLNIANLGGWYIDKRINKDIMRKAKKLTKDLFSKLDSVAKKNSVSVDFKIIESNNTIKSLMLFTKSKNVDLIVMGSSGRGGFDKILLGSVSNGVMQKAKCPVIIIK</sequence>
<dbReference type="CDD" id="cd00293">
    <property type="entry name" value="USP-like"/>
    <property type="match status" value="1"/>
</dbReference>
<evidence type="ECO:0000313" key="4">
    <source>
        <dbReference type="Proteomes" id="UP000006100"/>
    </source>
</evidence>
<dbReference type="InterPro" id="IPR014729">
    <property type="entry name" value="Rossmann-like_a/b/a_fold"/>
</dbReference>
<dbReference type="Proteomes" id="UP000006100">
    <property type="component" value="Chromosome"/>
</dbReference>
<dbReference type="PATRIC" id="fig|1229909.8.peg.1458"/>
<dbReference type="Pfam" id="PF00582">
    <property type="entry name" value="Usp"/>
    <property type="match status" value="1"/>
</dbReference>
<dbReference type="InterPro" id="IPR006015">
    <property type="entry name" value="Universal_stress_UspA"/>
</dbReference>
<dbReference type="OrthoDB" id="105697at2157"/>
<reference evidence="3 4" key="1">
    <citation type="journal article" date="2012" name="J. Bacteriol.">
        <title>Draft Genome Sequence of an Ammonia-Oxidizing Archaeon, "Candidatus Nitrosopumilus sediminis" AR2, from Svalbard in the Arctic Circle.</title>
        <authorList>
            <person name="Park S.J."/>
            <person name="Kim J.G."/>
            <person name="Jung M.Y."/>
            <person name="Kim S.J."/>
            <person name="Cha I.T."/>
            <person name="Ghai R."/>
            <person name="Martin-Cuadrado A.B."/>
            <person name="Rodriguez-Valera F."/>
            <person name="Rhee S.K."/>
        </authorList>
    </citation>
    <scope>NUCLEOTIDE SEQUENCE [LARGE SCALE GENOMIC DNA]</scope>
    <source>
        <strain evidence="3 4">AR2</strain>
    </source>
</reference>
<dbReference type="SUPFAM" id="SSF52402">
    <property type="entry name" value="Adenine nucleotide alpha hydrolases-like"/>
    <property type="match status" value="1"/>
</dbReference>
<dbReference type="Gene3D" id="3.40.50.620">
    <property type="entry name" value="HUPs"/>
    <property type="match status" value="1"/>
</dbReference>
<comment type="similarity">
    <text evidence="1">Belongs to the universal stress protein A family.</text>
</comment>
<proteinExistence type="inferred from homology"/>
<dbReference type="AlphaFoldDB" id="K0BA59"/>
<protein>
    <submittedName>
        <fullName evidence="3">UspA domain-containing protein</fullName>
    </submittedName>
</protein>
<dbReference type="RefSeq" id="WP_014965493.1">
    <property type="nucleotide sequence ID" value="NC_018656.1"/>
</dbReference>
<organism evidence="3 4">
    <name type="scientific">Candidatus Nitrosopumilus sediminis</name>
    <dbReference type="NCBI Taxonomy" id="1229909"/>
    <lineage>
        <taxon>Archaea</taxon>
        <taxon>Nitrososphaerota</taxon>
        <taxon>Nitrososphaeria</taxon>
        <taxon>Nitrosopumilales</taxon>
        <taxon>Nitrosopumilaceae</taxon>
        <taxon>Nitrosopumilus</taxon>
    </lineage>
</organism>
<evidence type="ECO:0000259" key="2">
    <source>
        <dbReference type="Pfam" id="PF00582"/>
    </source>
</evidence>
<feature type="domain" description="UspA" evidence="2">
    <location>
        <begin position="3"/>
        <end position="144"/>
    </location>
</feature>
<dbReference type="PANTHER" id="PTHR46268">
    <property type="entry name" value="STRESS RESPONSE PROTEIN NHAX"/>
    <property type="match status" value="1"/>
</dbReference>
<dbReference type="HOGENOM" id="CLU_049301_11_0_2"/>
<dbReference type="STRING" id="1229909.NSED_06625"/>
<evidence type="ECO:0000256" key="1">
    <source>
        <dbReference type="ARBA" id="ARBA00008791"/>
    </source>
</evidence>
<name>K0BA59_9ARCH</name>
<dbReference type="PANTHER" id="PTHR46268:SF6">
    <property type="entry name" value="UNIVERSAL STRESS PROTEIN UP12"/>
    <property type="match status" value="1"/>
</dbReference>
<dbReference type="EMBL" id="CP003843">
    <property type="protein sequence ID" value="AFS83123.1"/>
    <property type="molecule type" value="Genomic_DNA"/>
</dbReference>
<dbReference type="PRINTS" id="PR01438">
    <property type="entry name" value="UNVRSLSTRESS"/>
</dbReference>
<keyword evidence="4" id="KW-1185">Reference proteome</keyword>